<evidence type="ECO:0008006" key="3">
    <source>
        <dbReference type="Google" id="ProtNLM"/>
    </source>
</evidence>
<evidence type="ECO:0000313" key="2">
    <source>
        <dbReference type="EMBL" id="MBD2829340.1"/>
    </source>
</evidence>
<sequence>MRIGLLTEGARPYATGEPWLWRGRLVRGLTQRAFAFTVPSHPAHRRAGAGPPCRAGSTGCAPRRSGTGAAVDATRSPARRPPFRGRWPNASSGRL</sequence>
<feature type="region of interest" description="Disordered" evidence="1">
    <location>
        <begin position="41"/>
        <end position="95"/>
    </location>
</feature>
<dbReference type="EMBL" id="JACWUS010000001">
    <property type="protein sequence ID" value="MBD2829340.1"/>
    <property type="molecule type" value="Genomic_DNA"/>
</dbReference>
<evidence type="ECO:0000256" key="1">
    <source>
        <dbReference type="SAM" id="MobiDB-lite"/>
    </source>
</evidence>
<accession>A0A927GND7</accession>
<reference evidence="2" key="1">
    <citation type="journal article" date="2020" name="PLoS ONE">
        <title>Isolation and characterization of Streptomyces bacteriophages and Streptomyces strains encoding biosynthetic arsenals: Streptomyces strains and phages for antibiotic discovery.</title>
        <authorList>
            <person name="Montano E.T."/>
            <person name="Nideffer J.F."/>
            <person name="Brumage L."/>
            <person name="Erb M."/>
            <person name="Derman A.I."/>
            <person name="Davis J.P."/>
            <person name="Estrada E."/>
            <person name="Fu S."/>
            <person name="Le D."/>
            <person name="Vuppala A."/>
            <person name="Tran C."/>
            <person name="Luterstein E."/>
            <person name="Lakkaraju S."/>
            <person name="Panchagnula S."/>
            <person name="Ren C."/>
            <person name="Doan J."/>
            <person name="Tran S."/>
            <person name="Soriano J."/>
            <person name="Fujita Y."/>
            <person name="Gutala P."/>
            <person name="Fujii Q."/>
            <person name="Lee M."/>
            <person name="Bui A."/>
            <person name="Villarreal C."/>
            <person name="Shing S.R."/>
            <person name="Kim S."/>
            <person name="Freeman D."/>
            <person name="Racha V."/>
            <person name="Ho A."/>
            <person name="Kumar P."/>
            <person name="Falah K."/>
            <person name="Dawson T."/>
            <person name="Enustun E."/>
            <person name="Prichard A."/>
            <person name="Gomez A."/>
            <person name="Khanna K."/>
            <person name="Trigg S."/>
            <person name="Fernandez L."/>
            <person name="Pogliano K."/>
            <person name="Pogliano J."/>
        </authorList>
    </citation>
    <scope>NUCLEOTIDE SEQUENCE</scope>
    <source>
        <strain evidence="2">QF2</strain>
    </source>
</reference>
<comment type="caution">
    <text evidence="2">The sequence shown here is derived from an EMBL/GenBank/DDBJ whole genome shotgun (WGS) entry which is preliminary data.</text>
</comment>
<name>A0A927GND7_STRGL</name>
<protein>
    <recommendedName>
        <fullName evidence="3">Transferase</fullName>
    </recommendedName>
</protein>
<dbReference type="AlphaFoldDB" id="A0A927GND7"/>
<gene>
    <name evidence="2" type="ORF">ID875_15645</name>
</gene>
<organism evidence="2">
    <name type="scientific">Streptomyces globisporus</name>
    <dbReference type="NCBI Taxonomy" id="1908"/>
    <lineage>
        <taxon>Bacteria</taxon>
        <taxon>Bacillati</taxon>
        <taxon>Actinomycetota</taxon>
        <taxon>Actinomycetes</taxon>
        <taxon>Kitasatosporales</taxon>
        <taxon>Streptomycetaceae</taxon>
        <taxon>Streptomyces</taxon>
    </lineage>
</organism>
<proteinExistence type="predicted"/>